<dbReference type="Proteomes" id="UP000184395">
    <property type="component" value="Unassembled WGS sequence"/>
</dbReference>
<dbReference type="KEGG" id="pts:CUJ90_19725"/>
<keyword evidence="1" id="KW-1133">Transmembrane helix</keyword>
<dbReference type="Pfam" id="PF01569">
    <property type="entry name" value="PAP2"/>
    <property type="match status" value="1"/>
</dbReference>
<dbReference type="EMBL" id="FRAB01000048">
    <property type="protein sequence ID" value="SHK96076.1"/>
    <property type="molecule type" value="Genomic_DNA"/>
</dbReference>
<dbReference type="SMART" id="SM00014">
    <property type="entry name" value="acidPPc"/>
    <property type="match status" value="1"/>
</dbReference>
<dbReference type="InterPro" id="IPR033879">
    <property type="entry name" value="UPP_Pase"/>
</dbReference>
<feature type="transmembrane region" description="Helical" evidence="1">
    <location>
        <begin position="20"/>
        <end position="45"/>
    </location>
</feature>
<dbReference type="SUPFAM" id="SSF48317">
    <property type="entry name" value="Acid phosphatase/Vanadium-dependent haloperoxidase"/>
    <property type="match status" value="1"/>
</dbReference>
<dbReference type="AlphaFoldDB" id="A0A1M6WQX8"/>
<gene>
    <name evidence="3" type="ORF">SAMN05192548_104825</name>
</gene>
<evidence type="ECO:0000313" key="3">
    <source>
        <dbReference type="EMBL" id="SHK96076.1"/>
    </source>
</evidence>
<feature type="transmembrane region" description="Helical" evidence="1">
    <location>
        <begin position="124"/>
        <end position="144"/>
    </location>
</feature>
<dbReference type="GeneID" id="301980380"/>
<proteinExistence type="predicted"/>
<dbReference type="OrthoDB" id="9801622at2"/>
<sequence length="198" mass="21946">MEAVNQTLFLLINAPERPNILASTLAIFLAEWLIWAVPVAIGTGWLRGNGKTGQMMLVATASGLVGMLINQIVGLVWSHPRPFMIGLGHTFIPHVADSSFPSDHLTLWWATVFSVLMQQGPRRAWCALALLGISIAWARIYLGVHFPFDMLGAAVVAALSAWLTLNAAHWYLPPVYRLAVGMHRILFSRLIRLGWVRE</sequence>
<name>A0A1M6WQX8_9BURK</name>
<dbReference type="CDD" id="cd03385">
    <property type="entry name" value="PAP2_BcrC_like"/>
    <property type="match status" value="1"/>
</dbReference>
<evidence type="ECO:0000256" key="1">
    <source>
        <dbReference type="SAM" id="Phobius"/>
    </source>
</evidence>
<feature type="transmembrane region" description="Helical" evidence="1">
    <location>
        <begin position="150"/>
        <end position="172"/>
    </location>
</feature>
<dbReference type="RefSeq" id="WP_073432005.1">
    <property type="nucleotide sequence ID" value="NZ_CADFGY010000038.1"/>
</dbReference>
<evidence type="ECO:0000313" key="4">
    <source>
        <dbReference type="Proteomes" id="UP000184395"/>
    </source>
</evidence>
<feature type="domain" description="Phosphatidic acid phosphatase type 2/haloperoxidase" evidence="2">
    <location>
        <begin position="54"/>
        <end position="165"/>
    </location>
</feature>
<feature type="transmembrane region" description="Helical" evidence="1">
    <location>
        <begin position="57"/>
        <end position="78"/>
    </location>
</feature>
<dbReference type="GO" id="GO:0005886">
    <property type="term" value="C:plasma membrane"/>
    <property type="evidence" value="ECO:0007669"/>
    <property type="project" value="InterPro"/>
</dbReference>
<dbReference type="InterPro" id="IPR000326">
    <property type="entry name" value="PAP2/HPO"/>
</dbReference>
<dbReference type="STRING" id="169427.SAMN05192548_104825"/>
<organism evidence="3 4">
    <name type="scientific">Paraburkholderia terricola</name>
    <dbReference type="NCBI Taxonomy" id="169427"/>
    <lineage>
        <taxon>Bacteria</taxon>
        <taxon>Pseudomonadati</taxon>
        <taxon>Pseudomonadota</taxon>
        <taxon>Betaproteobacteria</taxon>
        <taxon>Burkholderiales</taxon>
        <taxon>Burkholderiaceae</taxon>
        <taxon>Paraburkholderia</taxon>
    </lineage>
</organism>
<dbReference type="Gene3D" id="1.20.144.10">
    <property type="entry name" value="Phosphatidic acid phosphatase type 2/haloperoxidase"/>
    <property type="match status" value="1"/>
</dbReference>
<protein>
    <submittedName>
        <fullName evidence="3">Undecaprenyl-diphosphatase</fullName>
    </submittedName>
</protein>
<dbReference type="GO" id="GO:0050380">
    <property type="term" value="F:undecaprenyl-diphosphatase activity"/>
    <property type="evidence" value="ECO:0007669"/>
    <property type="project" value="InterPro"/>
</dbReference>
<keyword evidence="1" id="KW-0472">Membrane</keyword>
<dbReference type="InterPro" id="IPR036938">
    <property type="entry name" value="PAP2/HPO_sf"/>
</dbReference>
<reference evidence="3 4" key="1">
    <citation type="submission" date="2016-11" db="EMBL/GenBank/DDBJ databases">
        <authorList>
            <person name="Jaros S."/>
            <person name="Januszkiewicz K."/>
            <person name="Wedrychowicz H."/>
        </authorList>
    </citation>
    <scope>NUCLEOTIDE SEQUENCE [LARGE SCALE GENOMIC DNA]</scope>
    <source>
        <strain evidence="3 4">LMG 20594</strain>
    </source>
</reference>
<accession>A0A1M6WQX8</accession>
<keyword evidence="1" id="KW-0812">Transmembrane</keyword>
<evidence type="ECO:0000259" key="2">
    <source>
        <dbReference type="SMART" id="SM00014"/>
    </source>
</evidence>